<dbReference type="GO" id="GO:0015035">
    <property type="term" value="F:protein-disulfide reductase activity"/>
    <property type="evidence" value="ECO:0007669"/>
    <property type="project" value="UniProtKB-UniRule"/>
</dbReference>
<accession>A0A7C8FYL4</accession>
<gene>
    <name evidence="8" type="primary">trxA</name>
    <name evidence="8" type="ORF">F8O02_00875</name>
</gene>
<dbReference type="OrthoDB" id="9790390at2"/>
<dbReference type="Proteomes" id="UP000481339">
    <property type="component" value="Unassembled WGS sequence"/>
</dbReference>
<dbReference type="GO" id="GO:0005829">
    <property type="term" value="C:cytosol"/>
    <property type="evidence" value="ECO:0007669"/>
    <property type="project" value="TreeGrafter"/>
</dbReference>
<dbReference type="CDD" id="cd02947">
    <property type="entry name" value="TRX_family"/>
    <property type="match status" value="1"/>
</dbReference>
<dbReference type="InterPro" id="IPR005746">
    <property type="entry name" value="Thioredoxin"/>
</dbReference>
<name>A0A7C8FYL4_9MICO</name>
<organism evidence="8 9">
    <name type="scientific">Pseudoclavibacter caeni</name>
    <dbReference type="NCBI Taxonomy" id="908846"/>
    <lineage>
        <taxon>Bacteria</taxon>
        <taxon>Bacillati</taxon>
        <taxon>Actinomycetota</taxon>
        <taxon>Actinomycetes</taxon>
        <taxon>Micrococcales</taxon>
        <taxon>Microbacteriaceae</taxon>
        <taxon>Pseudoclavibacter</taxon>
    </lineage>
</organism>
<dbReference type="RefSeq" id="WP_158035299.1">
    <property type="nucleotide sequence ID" value="NZ_BAAAZV010000006.1"/>
</dbReference>
<dbReference type="EMBL" id="WBKA01000001">
    <property type="protein sequence ID" value="KAB1633521.1"/>
    <property type="molecule type" value="Genomic_DNA"/>
</dbReference>
<evidence type="ECO:0000256" key="6">
    <source>
        <dbReference type="NCBIfam" id="TIGR01068"/>
    </source>
</evidence>
<dbReference type="InterPro" id="IPR036249">
    <property type="entry name" value="Thioredoxin-like_sf"/>
</dbReference>
<dbReference type="AlphaFoldDB" id="A0A7C8FYL4"/>
<reference evidence="8 9" key="1">
    <citation type="submission" date="2019-09" db="EMBL/GenBank/DDBJ databases">
        <title>Phylogeny of genus Pseudoclavibacter and closely related genus.</title>
        <authorList>
            <person name="Li Y."/>
        </authorList>
    </citation>
    <scope>NUCLEOTIDE SEQUENCE [LARGE SCALE GENOMIC DNA]</scope>
    <source>
        <strain evidence="8 9">JCM 16921</strain>
    </source>
</reference>
<dbReference type="PRINTS" id="PR00421">
    <property type="entry name" value="THIOREDOXIN"/>
</dbReference>
<proteinExistence type="inferred from homology"/>
<evidence type="ECO:0000313" key="9">
    <source>
        <dbReference type="Proteomes" id="UP000481339"/>
    </source>
</evidence>
<keyword evidence="2" id="KW-0813">Transport</keyword>
<dbReference type="Pfam" id="PF00085">
    <property type="entry name" value="Thioredoxin"/>
    <property type="match status" value="1"/>
</dbReference>
<dbReference type="Gene3D" id="3.40.30.10">
    <property type="entry name" value="Glutaredoxin"/>
    <property type="match status" value="1"/>
</dbReference>
<feature type="domain" description="Thioredoxin" evidence="7">
    <location>
        <begin position="1"/>
        <end position="105"/>
    </location>
</feature>
<dbReference type="PANTHER" id="PTHR45663">
    <property type="entry name" value="GEO12009P1"/>
    <property type="match status" value="1"/>
</dbReference>
<keyword evidence="9" id="KW-1185">Reference proteome</keyword>
<keyword evidence="4" id="KW-1015">Disulfide bond</keyword>
<dbReference type="SUPFAM" id="SSF52833">
    <property type="entry name" value="Thioredoxin-like"/>
    <property type="match status" value="1"/>
</dbReference>
<dbReference type="PANTHER" id="PTHR45663:SF40">
    <property type="entry name" value="THIOREDOXIN 2"/>
    <property type="match status" value="1"/>
</dbReference>
<keyword evidence="5" id="KW-0676">Redox-active center</keyword>
<comment type="similarity">
    <text evidence="1">Belongs to the thioredoxin family.</text>
</comment>
<evidence type="ECO:0000313" key="8">
    <source>
        <dbReference type="EMBL" id="KAB1633521.1"/>
    </source>
</evidence>
<dbReference type="PROSITE" id="PS51352">
    <property type="entry name" value="THIOREDOXIN_2"/>
    <property type="match status" value="1"/>
</dbReference>
<evidence type="ECO:0000256" key="4">
    <source>
        <dbReference type="ARBA" id="ARBA00023157"/>
    </source>
</evidence>
<keyword evidence="3" id="KW-0249">Electron transport</keyword>
<protein>
    <recommendedName>
        <fullName evidence="6">Thioredoxin</fullName>
    </recommendedName>
</protein>
<comment type="caution">
    <text evidence="8">The sequence shown here is derived from an EMBL/GenBank/DDBJ whole genome shotgun (WGS) entry which is preliminary data.</text>
</comment>
<dbReference type="InterPro" id="IPR013766">
    <property type="entry name" value="Thioredoxin_domain"/>
</dbReference>
<evidence type="ECO:0000256" key="2">
    <source>
        <dbReference type="ARBA" id="ARBA00022448"/>
    </source>
</evidence>
<sequence>MSTRQITLANLEEVVTGNDIVLLDFWAAWCMPCRMFGPVFEAASEQHPDIVFGKVDTETEQQLAAMFQVSSIPTLIVFREGIPVFGQPGALVGEQLEQLITAVQALDMDEVRADIEQHRAEQAAKAEGAEAQA</sequence>
<evidence type="ECO:0000256" key="1">
    <source>
        <dbReference type="ARBA" id="ARBA00008987"/>
    </source>
</evidence>
<evidence type="ECO:0000256" key="3">
    <source>
        <dbReference type="ARBA" id="ARBA00022982"/>
    </source>
</evidence>
<evidence type="ECO:0000259" key="7">
    <source>
        <dbReference type="PROSITE" id="PS51352"/>
    </source>
</evidence>
<evidence type="ECO:0000256" key="5">
    <source>
        <dbReference type="ARBA" id="ARBA00023284"/>
    </source>
</evidence>
<dbReference type="NCBIfam" id="TIGR01068">
    <property type="entry name" value="thioredoxin"/>
    <property type="match status" value="1"/>
</dbReference>